<dbReference type="EMBL" id="LPNN01000002">
    <property type="protein sequence ID" value="OEJ91997.1"/>
    <property type="molecule type" value="Genomic_DNA"/>
</dbReference>
<keyword evidence="6 7" id="KW-0472">Membrane</keyword>
<evidence type="ECO:0000256" key="6">
    <source>
        <dbReference type="ARBA" id="ARBA00023136"/>
    </source>
</evidence>
<evidence type="ECO:0000256" key="7">
    <source>
        <dbReference type="SAM" id="Phobius"/>
    </source>
</evidence>
<feature type="transmembrane region" description="Helical" evidence="7">
    <location>
        <begin position="129"/>
        <end position="149"/>
    </location>
</feature>
<feature type="transmembrane region" description="Helical" evidence="7">
    <location>
        <begin position="271"/>
        <end position="289"/>
    </location>
</feature>
<proteinExistence type="inferred from homology"/>
<evidence type="ECO:0000256" key="5">
    <source>
        <dbReference type="ARBA" id="ARBA00022989"/>
    </source>
</evidence>
<dbReference type="GO" id="GO:0000324">
    <property type="term" value="C:fungal-type vacuole"/>
    <property type="evidence" value="ECO:0007669"/>
    <property type="project" value="TreeGrafter"/>
</dbReference>
<sequence>MSNNENIDEKLNKITTIVSKYRIDNGSSSNHINNLDDQINAEYEDDEYADENNVFKKNDFSVTKIKNSSKFLFKKFTTRDGIVGDYPYAHLFKPKMPFRDTIYKYILHKPIPLDTFGEEQPFFPLNADIPVLLGLVFGFQQSLAMLAGLFSAPQLIASAANLETKHVEYLVSASLICSAIFSFIQVSRFHLFGKYYLGSGLLSVVGTSFATVTVAQKLLPMMYTNGECPSDAKGNPLPCPNGYGKLLGTSSICGLLEILISFIPPRLITKYVPPVVTGSVVLLIGLSLIESGFQDFMGGAGCIPDFGGVCDSRYGRTAPWGSAQFFGLGALVYISVIICEKWGPPIFRSMSVIVGLLIGSIVAAATGHFQPWGSQTIADAPAVTFIWVHTFQLKIYGPAVLSMLITFVILFTEALGDIGATCDVSRLAVSGPAFTSRVQGGVLSDAFAGIVGPLMTMTPMSTFAQNNGIIATSKAASNSIGYYCVFFLLVMGIFAKFASAIVAIPASVIGGMTTFLFTSVCVSGLKIISTIPFTRRDRFILNASLMFGFGSIVLPDYFSYVFTYSGSNRALAGFLDSIVLIMETSFAVTALIGMLLNWLIPQELDEELVDDISIQQSNIEVLEAIDGIEKQQVYTVMSNKNSFA</sequence>
<dbReference type="PANTHER" id="PTHR42810">
    <property type="entry name" value="PURINE PERMEASE C1399.01C-RELATED"/>
    <property type="match status" value="1"/>
</dbReference>
<organism evidence="8 9">
    <name type="scientific">Hanseniaspora uvarum</name>
    <name type="common">Yeast</name>
    <name type="synonym">Kloeckera apiculata</name>
    <dbReference type="NCBI Taxonomy" id="29833"/>
    <lineage>
        <taxon>Eukaryota</taxon>
        <taxon>Fungi</taxon>
        <taxon>Dikarya</taxon>
        <taxon>Ascomycota</taxon>
        <taxon>Saccharomycotina</taxon>
        <taxon>Saccharomycetes</taxon>
        <taxon>Saccharomycodales</taxon>
        <taxon>Saccharomycodaceae</taxon>
        <taxon>Hanseniaspora</taxon>
    </lineage>
</organism>
<name>A0A1E5RYF9_HANUV</name>
<dbReference type="Proteomes" id="UP000095358">
    <property type="component" value="Unassembled WGS sequence"/>
</dbReference>
<protein>
    <submittedName>
        <fullName evidence="8">Putative purine permease</fullName>
    </submittedName>
</protein>
<dbReference type="InterPro" id="IPR006043">
    <property type="entry name" value="NCS2"/>
</dbReference>
<dbReference type="OrthoDB" id="1641903at2759"/>
<evidence type="ECO:0000256" key="4">
    <source>
        <dbReference type="ARBA" id="ARBA00022692"/>
    </source>
</evidence>
<accession>A0A1E5RYF9</accession>
<dbReference type="STRING" id="29833.A0A1E5RYF9"/>
<feature type="transmembrane region" description="Helical" evidence="7">
    <location>
        <begin position="195"/>
        <end position="215"/>
    </location>
</feature>
<keyword evidence="5 7" id="KW-1133">Transmembrane helix</keyword>
<dbReference type="PANTHER" id="PTHR42810:SF2">
    <property type="entry name" value="PURINE PERMEASE C1399.01C-RELATED"/>
    <property type="match status" value="1"/>
</dbReference>
<dbReference type="NCBIfam" id="TIGR00801">
    <property type="entry name" value="ncs2"/>
    <property type="match status" value="1"/>
</dbReference>
<feature type="transmembrane region" description="Helical" evidence="7">
    <location>
        <begin position="508"/>
        <end position="527"/>
    </location>
</feature>
<evidence type="ECO:0000256" key="2">
    <source>
        <dbReference type="ARBA" id="ARBA00008821"/>
    </source>
</evidence>
<comment type="subcellular location">
    <subcellularLocation>
        <location evidence="1">Membrane</location>
        <topology evidence="1">Multi-pass membrane protein</topology>
    </subcellularLocation>
</comment>
<feature type="transmembrane region" description="Helical" evidence="7">
    <location>
        <begin position="578"/>
        <end position="600"/>
    </location>
</feature>
<keyword evidence="9" id="KW-1185">Reference proteome</keyword>
<gene>
    <name evidence="8" type="ORF">AWRI3580_g801</name>
</gene>
<evidence type="ECO:0000256" key="1">
    <source>
        <dbReference type="ARBA" id="ARBA00004141"/>
    </source>
</evidence>
<feature type="transmembrane region" description="Helical" evidence="7">
    <location>
        <begin position="246"/>
        <end position="264"/>
    </location>
</feature>
<dbReference type="Pfam" id="PF00860">
    <property type="entry name" value="Xan_ur_permease"/>
    <property type="match status" value="1"/>
</dbReference>
<comment type="caution">
    <text evidence="8">The sequence shown here is derived from an EMBL/GenBank/DDBJ whole genome shotgun (WGS) entry which is preliminary data.</text>
</comment>
<feature type="transmembrane region" description="Helical" evidence="7">
    <location>
        <begin position="480"/>
        <end position="502"/>
    </location>
</feature>
<dbReference type="InterPro" id="IPR006042">
    <property type="entry name" value="Xan_ur_permease"/>
</dbReference>
<feature type="transmembrane region" description="Helical" evidence="7">
    <location>
        <begin position="395"/>
        <end position="416"/>
    </location>
</feature>
<evidence type="ECO:0000313" key="9">
    <source>
        <dbReference type="Proteomes" id="UP000095358"/>
    </source>
</evidence>
<dbReference type="GO" id="GO:0042907">
    <property type="term" value="F:xanthine transmembrane transporter activity"/>
    <property type="evidence" value="ECO:0007669"/>
    <property type="project" value="TreeGrafter"/>
</dbReference>
<keyword evidence="3" id="KW-0813">Transport</keyword>
<evidence type="ECO:0000256" key="3">
    <source>
        <dbReference type="ARBA" id="ARBA00022448"/>
    </source>
</evidence>
<dbReference type="GO" id="GO:0005886">
    <property type="term" value="C:plasma membrane"/>
    <property type="evidence" value="ECO:0007669"/>
    <property type="project" value="TreeGrafter"/>
</dbReference>
<comment type="similarity">
    <text evidence="2">Belongs to the nucleobase:cation symporter-2 (NCS2) (TC 2.A.40) family.</text>
</comment>
<feature type="transmembrane region" description="Helical" evidence="7">
    <location>
        <begin position="346"/>
        <end position="365"/>
    </location>
</feature>
<keyword evidence="4 7" id="KW-0812">Transmembrane</keyword>
<evidence type="ECO:0000313" key="8">
    <source>
        <dbReference type="EMBL" id="OEJ91997.1"/>
    </source>
</evidence>
<dbReference type="VEuPathDB" id="FungiDB:AWRI3580_g801"/>
<feature type="transmembrane region" description="Helical" evidence="7">
    <location>
        <begin position="539"/>
        <end position="558"/>
    </location>
</feature>
<feature type="transmembrane region" description="Helical" evidence="7">
    <location>
        <begin position="321"/>
        <end position="339"/>
    </location>
</feature>
<feature type="transmembrane region" description="Helical" evidence="7">
    <location>
        <begin position="169"/>
        <end position="186"/>
    </location>
</feature>
<dbReference type="AlphaFoldDB" id="A0A1E5RYF9"/>
<reference evidence="9" key="1">
    <citation type="journal article" date="2016" name="Genome Announc.">
        <title>Genome sequences of three species of Hanseniaspora isolated from spontaneous wine fermentations.</title>
        <authorList>
            <person name="Sternes P.R."/>
            <person name="Lee D."/>
            <person name="Kutyna D.R."/>
            <person name="Borneman A.R."/>
        </authorList>
    </citation>
    <scope>NUCLEOTIDE SEQUENCE [LARGE SCALE GENOMIC DNA]</scope>
    <source>
        <strain evidence="9">AWRI3580</strain>
    </source>
</reference>